<evidence type="ECO:0000256" key="8">
    <source>
        <dbReference type="SAM" id="MobiDB-lite"/>
    </source>
</evidence>
<feature type="domain" description="SH3" evidence="9">
    <location>
        <begin position="367"/>
        <end position="429"/>
    </location>
</feature>
<name>A0AAV9X0P3_9PEZI</name>
<dbReference type="GO" id="GO:0008092">
    <property type="term" value="F:cytoskeletal protein binding"/>
    <property type="evidence" value="ECO:0007669"/>
    <property type="project" value="InterPro"/>
</dbReference>
<feature type="region of interest" description="Disordered" evidence="8">
    <location>
        <begin position="681"/>
        <end position="920"/>
    </location>
</feature>
<evidence type="ECO:0000256" key="1">
    <source>
        <dbReference type="ARBA" id="ARBA00004236"/>
    </source>
</evidence>
<accession>A0AAV9X0P3</accession>
<dbReference type="GO" id="GO:0005886">
    <property type="term" value="C:plasma membrane"/>
    <property type="evidence" value="ECO:0007669"/>
    <property type="project" value="UniProtKB-SubCell"/>
</dbReference>
<keyword evidence="11" id="KW-1185">Reference proteome</keyword>
<organism evidence="10 11">
    <name type="scientific">Orbilia ellipsospora</name>
    <dbReference type="NCBI Taxonomy" id="2528407"/>
    <lineage>
        <taxon>Eukaryota</taxon>
        <taxon>Fungi</taxon>
        <taxon>Dikarya</taxon>
        <taxon>Ascomycota</taxon>
        <taxon>Pezizomycotina</taxon>
        <taxon>Orbiliomycetes</taxon>
        <taxon>Orbiliales</taxon>
        <taxon>Orbiliaceae</taxon>
        <taxon>Orbilia</taxon>
    </lineage>
</organism>
<keyword evidence="4 7" id="KW-0728">SH3 domain</keyword>
<proteinExistence type="inferred from homology"/>
<dbReference type="PANTHER" id="PTHR15735:SF19">
    <property type="entry name" value="ACTIN CYTOSKELETON-REGULATORY COMPLEX PROTEIN SLA1"/>
    <property type="match status" value="1"/>
</dbReference>
<evidence type="ECO:0000256" key="4">
    <source>
        <dbReference type="ARBA" id="ARBA00022443"/>
    </source>
</evidence>
<dbReference type="InterPro" id="IPR001452">
    <property type="entry name" value="SH3_domain"/>
</dbReference>
<feature type="compositionally biased region" description="Polar residues" evidence="8">
    <location>
        <begin position="865"/>
        <end position="890"/>
    </location>
</feature>
<feature type="region of interest" description="Disordered" evidence="8">
    <location>
        <begin position="560"/>
        <end position="604"/>
    </location>
</feature>
<feature type="region of interest" description="Disordered" evidence="8">
    <location>
        <begin position="429"/>
        <end position="504"/>
    </location>
</feature>
<evidence type="ECO:0000259" key="9">
    <source>
        <dbReference type="PROSITE" id="PS50002"/>
    </source>
</evidence>
<gene>
    <name evidence="10" type="primary">SLA1</name>
    <name evidence="10" type="ORF">TWF694_003122</name>
</gene>
<feature type="region of interest" description="Disordered" evidence="8">
    <location>
        <begin position="127"/>
        <end position="254"/>
    </location>
</feature>
<evidence type="ECO:0000256" key="6">
    <source>
        <dbReference type="ARBA" id="ARBA00023136"/>
    </source>
</evidence>
<dbReference type="AlphaFoldDB" id="A0AAV9X0P3"/>
<evidence type="ECO:0000256" key="7">
    <source>
        <dbReference type="PROSITE-ProRule" id="PRU00192"/>
    </source>
</evidence>
<sequence length="1123" mass="121010">MSFLGIYRAIYDYAPQTDEELQLKEGDLLYVLEKSEEDAWWKAKKKAAANEDEEPVGLIPNTYVEEAAPVGKLRALYDYQRQTEEEVSFSEDAILDVYDLSDPDWSLVGLKGEYGFAPANYLEKAEDAPTPAASSPAEPAPPPLPSRNSVASVTFSEPEPEPEEELESPVRPSPAAAVAAALKQRQERQASVTAHSPVASPVATYTPPPQKAVHFTPEASDDEDEAPPPRLPQRPLSDVSSIYASPTSPNPPTTFDEIEAAGVARYAIDEIVNKKKVPCLLELGNGKITLRPQKRSLEATTWDIEDLQTYSADGKHVGLDLVSPMRSLDLRAENKDTASMIIRALGEMRGAARQAGLSEVMAIAKSGGKKLGVILYDFDAQGADEVSVSVGDEVVILDDMQSEEWWNVRRVKNGKEGVVPSSYVEIKRTQSIDASSPQETSAKGKQRDSRHEHKDSVGPGIMLPPRDSSLNTPTATSSSSSSRKPTGRTATNDKPKPNAKNVRTWTDRSGTFKVDAEFLNLRDGVIHLHKINGVKIAVPIAKMSKTDLEYVERRTGMSLDEDKPLSDLRGKNKSSGVTTAISAGSSSSKDQKPSAGITIERSKNNGASGGGSGYDWFEFFLNCGVDVNVCQRYANNFDKDSMDESILPDINQGVLRTLGLKEGDILRVMKYLDNKYGRKKEAEVNGNGDGQQSLFTNPDGGLKNNTRRERPAPGVQTSDIVDPKMLEQRKPTPEPSKTQETSNKESDPWAPKPSKQESSEPPKATSPAPQQVAAAPAEVHAQPKPQPPTGALRELSLLDEPLKPTVVSPPPVEKPAPVASPPAQPSSAPPQQNWQPPPPNILAAPLSVYQQPPPQPSPVSPPYINYQQTGILQPQHTAFQPLQAQATARQRPTPPQIVQASGGLVPPPAPPQRPQSTPAQNFAPQIQPLVPAITGYQNISSIAPQGQLSVAQLQQQADFQRQLQAQQALQQQQALLQQQQAAALQPQYTAVPNNFGVPQINYGGLAAQPTGYGFGNSLLAQPTGSSLGPLPPPFKPTVDLSLPTPLIPQNTAVPQQQNGFNAQPDSGPINRHLMPALSPLKPQSTGPAPAVKFGVTPGKLAPQPTGVRKANLNAATPENPFGF</sequence>
<keyword evidence="5" id="KW-1003">Cell membrane</keyword>
<dbReference type="Pfam" id="PF00018">
    <property type="entry name" value="SH3_1"/>
    <property type="match status" value="2"/>
</dbReference>
<feature type="compositionally biased region" description="Low complexity" evidence="8">
    <location>
        <begin position="468"/>
        <end position="482"/>
    </location>
</feature>
<dbReference type="GO" id="GO:0000147">
    <property type="term" value="P:actin cortical patch assembly"/>
    <property type="evidence" value="ECO:0007669"/>
    <property type="project" value="TreeGrafter"/>
</dbReference>
<dbReference type="Gene3D" id="2.30.30.40">
    <property type="entry name" value="SH3 Domains"/>
    <property type="match status" value="3"/>
</dbReference>
<dbReference type="PROSITE" id="PS50002">
    <property type="entry name" value="SH3"/>
    <property type="match status" value="3"/>
</dbReference>
<feature type="compositionally biased region" description="Basic and acidic residues" evidence="8">
    <location>
        <begin position="560"/>
        <end position="570"/>
    </location>
</feature>
<feature type="compositionally biased region" description="Pro residues" evidence="8">
    <location>
        <begin position="807"/>
        <end position="828"/>
    </location>
</feature>
<dbReference type="Gene3D" id="2.30.30.700">
    <property type="entry name" value="SLA1 homology domain 1"/>
    <property type="match status" value="1"/>
</dbReference>
<feature type="compositionally biased region" description="Acidic residues" evidence="8">
    <location>
        <begin position="158"/>
        <end position="167"/>
    </location>
</feature>
<dbReference type="InterPro" id="IPR036028">
    <property type="entry name" value="SH3-like_dom_sf"/>
</dbReference>
<reference evidence="10 11" key="1">
    <citation type="submission" date="2019-10" db="EMBL/GenBank/DDBJ databases">
        <authorList>
            <person name="Palmer J.M."/>
        </authorList>
    </citation>
    <scope>NUCLEOTIDE SEQUENCE [LARGE SCALE GENOMIC DNA]</scope>
    <source>
        <strain evidence="10 11">TWF694</strain>
    </source>
</reference>
<dbReference type="GO" id="GO:0030674">
    <property type="term" value="F:protein-macromolecule adaptor activity"/>
    <property type="evidence" value="ECO:0007669"/>
    <property type="project" value="InterPro"/>
</dbReference>
<evidence type="ECO:0000313" key="11">
    <source>
        <dbReference type="Proteomes" id="UP001365542"/>
    </source>
</evidence>
<dbReference type="Pfam" id="PF24081">
    <property type="entry name" value="PH_SLA1"/>
    <property type="match status" value="1"/>
</dbReference>
<feature type="compositionally biased region" description="Polar residues" evidence="8">
    <location>
        <begin position="573"/>
        <end position="588"/>
    </location>
</feature>
<dbReference type="GO" id="GO:0005634">
    <property type="term" value="C:nucleus"/>
    <property type="evidence" value="ECO:0007669"/>
    <property type="project" value="TreeGrafter"/>
</dbReference>
<dbReference type="SUPFAM" id="SSF50044">
    <property type="entry name" value="SH3-domain"/>
    <property type="match status" value="3"/>
</dbReference>
<keyword evidence="6" id="KW-0472">Membrane</keyword>
<feature type="compositionally biased region" description="Low complexity" evidence="8">
    <location>
        <begin position="169"/>
        <end position="181"/>
    </location>
</feature>
<evidence type="ECO:0000313" key="10">
    <source>
        <dbReference type="EMBL" id="KAK6531959.1"/>
    </source>
</evidence>
<feature type="compositionally biased region" description="Low complexity" evidence="8">
    <location>
        <begin position="128"/>
        <end position="137"/>
    </location>
</feature>
<comment type="similarity">
    <text evidence="2">Belongs to the SLA1 family.</text>
</comment>
<dbReference type="PANTHER" id="PTHR15735">
    <property type="entry name" value="FCH AND DOUBLE SH3 DOMAINS PROTEIN"/>
    <property type="match status" value="1"/>
</dbReference>
<evidence type="ECO:0000256" key="3">
    <source>
        <dbReference type="ARBA" id="ARBA00020357"/>
    </source>
</evidence>
<evidence type="ECO:0000256" key="2">
    <source>
        <dbReference type="ARBA" id="ARBA00007948"/>
    </source>
</evidence>
<feature type="compositionally biased region" description="Pro residues" evidence="8">
    <location>
        <begin position="851"/>
        <end position="861"/>
    </location>
</feature>
<dbReference type="Pfam" id="PF14604">
    <property type="entry name" value="SH3_9"/>
    <property type="match status" value="1"/>
</dbReference>
<comment type="subcellular location">
    <subcellularLocation>
        <location evidence="1">Cell membrane</location>
    </subcellularLocation>
</comment>
<dbReference type="CDD" id="cd11775">
    <property type="entry name" value="SH3_Sla1p_3"/>
    <property type="match status" value="1"/>
</dbReference>
<dbReference type="EMBL" id="JAVHJO010000012">
    <property type="protein sequence ID" value="KAK6531959.1"/>
    <property type="molecule type" value="Genomic_DNA"/>
</dbReference>
<dbReference type="Proteomes" id="UP001365542">
    <property type="component" value="Unassembled WGS sequence"/>
</dbReference>
<feature type="compositionally biased region" description="Polar residues" evidence="8">
    <location>
        <begin position="238"/>
        <end position="247"/>
    </location>
</feature>
<dbReference type="GO" id="GO:0030833">
    <property type="term" value="P:regulation of actin filament polymerization"/>
    <property type="evidence" value="ECO:0007669"/>
    <property type="project" value="TreeGrafter"/>
</dbReference>
<dbReference type="InterPro" id="IPR035821">
    <property type="entry name" value="Sla1_SH3_3"/>
</dbReference>
<dbReference type="InterPro" id="IPR013761">
    <property type="entry name" value="SAM/pointed_sf"/>
</dbReference>
<dbReference type="Gene3D" id="1.10.150.50">
    <property type="entry name" value="Transcription Factor, Ets-1"/>
    <property type="match status" value="1"/>
</dbReference>
<feature type="compositionally biased region" description="Basic and acidic residues" evidence="8">
    <location>
        <begin position="445"/>
        <end position="456"/>
    </location>
</feature>
<dbReference type="GO" id="GO:0043130">
    <property type="term" value="F:ubiquitin binding"/>
    <property type="evidence" value="ECO:0007669"/>
    <property type="project" value="InterPro"/>
</dbReference>
<feature type="compositionally biased region" description="Basic and acidic residues" evidence="8">
    <location>
        <begin position="721"/>
        <end position="732"/>
    </location>
</feature>
<feature type="compositionally biased region" description="Low complexity" evidence="8">
    <location>
        <begin position="761"/>
        <end position="783"/>
    </location>
</feature>
<dbReference type="InterPro" id="IPR056996">
    <property type="entry name" value="PH_SLA1"/>
</dbReference>
<feature type="region of interest" description="Disordered" evidence="8">
    <location>
        <begin position="1080"/>
        <end position="1123"/>
    </location>
</feature>
<comment type="caution">
    <text evidence="10">The sequence shown here is derived from an EMBL/GenBank/DDBJ whole genome shotgun (WGS) entry which is preliminary data.</text>
</comment>
<dbReference type="InterPro" id="IPR007131">
    <property type="entry name" value="SHD1"/>
</dbReference>
<evidence type="ECO:0000256" key="5">
    <source>
        <dbReference type="ARBA" id="ARBA00022475"/>
    </source>
</evidence>
<dbReference type="CDD" id="cd09532">
    <property type="entry name" value="SAM_SLA1_fungal"/>
    <property type="match status" value="1"/>
</dbReference>
<dbReference type="Pfam" id="PF03983">
    <property type="entry name" value="SHD1"/>
    <property type="match status" value="1"/>
</dbReference>
<feature type="domain" description="SH3" evidence="9">
    <location>
        <begin position="2"/>
        <end position="69"/>
    </location>
</feature>
<protein>
    <recommendedName>
        <fullName evidence="3">Actin cytoskeleton-regulatory complex protein SLA1</fullName>
    </recommendedName>
</protein>
<dbReference type="SMART" id="SM00326">
    <property type="entry name" value="SH3"/>
    <property type="match status" value="3"/>
</dbReference>
<feature type="domain" description="SH3" evidence="9">
    <location>
        <begin position="70"/>
        <end position="127"/>
    </location>
</feature>
<feature type="compositionally biased region" description="Polar residues" evidence="8">
    <location>
        <begin position="431"/>
        <end position="443"/>
    </location>
</feature>
<dbReference type="GO" id="GO:0042802">
    <property type="term" value="F:identical protein binding"/>
    <property type="evidence" value="ECO:0007669"/>
    <property type="project" value="InterPro"/>
</dbReference>
<dbReference type="PRINTS" id="PR00452">
    <property type="entry name" value="SH3DOMAIN"/>
</dbReference>